<organism evidence="1 2">
    <name type="scientific">Candidozyma auris</name>
    <name type="common">Yeast</name>
    <name type="synonym">Candida auris</name>
    <dbReference type="NCBI Taxonomy" id="498019"/>
    <lineage>
        <taxon>Eukaryota</taxon>
        <taxon>Fungi</taxon>
        <taxon>Dikarya</taxon>
        <taxon>Ascomycota</taxon>
        <taxon>Saccharomycotina</taxon>
        <taxon>Pichiomycetes</taxon>
        <taxon>Metschnikowiaceae</taxon>
        <taxon>Candidozyma</taxon>
    </lineage>
</organism>
<proteinExistence type="predicted"/>
<sequence>MLYLDLGIMQWLRNLGAGRVMRVPKVAEVSQSVKEVKFFKK</sequence>
<name>A0A0L0NWB1_CANAR</name>
<dbReference type="EMBL" id="LGST01000032">
    <property type="protein sequence ID" value="KND98446.1"/>
    <property type="molecule type" value="Genomic_DNA"/>
</dbReference>
<reference evidence="2" key="1">
    <citation type="journal article" date="2015" name="BMC Genomics">
        <title>Draft genome of a commonly misdiagnosed multidrug resistant pathogen Candida auris.</title>
        <authorList>
            <person name="Chatterjee S."/>
            <person name="Alampalli S.V."/>
            <person name="Nageshan R.K."/>
            <person name="Chettiar S.T."/>
            <person name="Joshi S."/>
            <person name="Tatu U.S."/>
        </authorList>
    </citation>
    <scope>NUCLEOTIDE SEQUENCE [LARGE SCALE GENOMIC DNA]</scope>
    <source>
        <strain evidence="2">6684</strain>
    </source>
</reference>
<gene>
    <name evidence="1" type="ORF">QG37_04800</name>
</gene>
<accession>A0A0L0NWB1</accession>
<dbReference type="Proteomes" id="UP000037122">
    <property type="component" value="Unassembled WGS sequence"/>
</dbReference>
<protein>
    <submittedName>
        <fullName evidence="1">Uncharacterized protein</fullName>
    </submittedName>
</protein>
<comment type="caution">
    <text evidence="1">The sequence shown here is derived from an EMBL/GenBank/DDBJ whole genome shotgun (WGS) entry which is preliminary data.</text>
</comment>
<dbReference type="AlphaFoldDB" id="A0A0L0NWB1"/>
<evidence type="ECO:0000313" key="1">
    <source>
        <dbReference type="EMBL" id="KND98446.1"/>
    </source>
</evidence>
<evidence type="ECO:0000313" key="2">
    <source>
        <dbReference type="Proteomes" id="UP000037122"/>
    </source>
</evidence>